<evidence type="ECO:0000313" key="2">
    <source>
        <dbReference type="EMBL" id="JAD39556.1"/>
    </source>
</evidence>
<dbReference type="EMBL" id="GBRH01258339">
    <property type="protein sequence ID" value="JAD39556.1"/>
    <property type="molecule type" value="Transcribed_RNA"/>
</dbReference>
<reference evidence="2" key="1">
    <citation type="submission" date="2014-09" db="EMBL/GenBank/DDBJ databases">
        <authorList>
            <person name="Magalhaes I.L.F."/>
            <person name="Oliveira U."/>
            <person name="Santos F.R."/>
            <person name="Vidigal T.H.D.A."/>
            <person name="Brescovit A.D."/>
            <person name="Santos A.J."/>
        </authorList>
    </citation>
    <scope>NUCLEOTIDE SEQUENCE</scope>
    <source>
        <tissue evidence="2">Shoot tissue taken approximately 20 cm above the soil surface</tissue>
    </source>
</reference>
<dbReference type="AlphaFoldDB" id="A0A0A8ZL78"/>
<feature type="compositionally biased region" description="Basic and acidic residues" evidence="1">
    <location>
        <begin position="1"/>
        <end position="19"/>
    </location>
</feature>
<proteinExistence type="predicted"/>
<protein>
    <submittedName>
        <fullName evidence="2">Uncharacterized protein</fullName>
    </submittedName>
</protein>
<reference evidence="2" key="2">
    <citation type="journal article" date="2015" name="Data Brief">
        <title>Shoot transcriptome of the giant reed, Arundo donax.</title>
        <authorList>
            <person name="Barrero R.A."/>
            <person name="Guerrero F.D."/>
            <person name="Moolhuijzen P."/>
            <person name="Goolsby J.A."/>
            <person name="Tidwell J."/>
            <person name="Bellgard S.E."/>
            <person name="Bellgard M.I."/>
        </authorList>
    </citation>
    <scope>NUCLEOTIDE SEQUENCE</scope>
    <source>
        <tissue evidence="2">Shoot tissue taken approximately 20 cm above the soil surface</tissue>
    </source>
</reference>
<accession>A0A0A8ZL78</accession>
<organism evidence="2">
    <name type="scientific">Arundo donax</name>
    <name type="common">Giant reed</name>
    <name type="synonym">Donax arundinaceus</name>
    <dbReference type="NCBI Taxonomy" id="35708"/>
    <lineage>
        <taxon>Eukaryota</taxon>
        <taxon>Viridiplantae</taxon>
        <taxon>Streptophyta</taxon>
        <taxon>Embryophyta</taxon>
        <taxon>Tracheophyta</taxon>
        <taxon>Spermatophyta</taxon>
        <taxon>Magnoliopsida</taxon>
        <taxon>Liliopsida</taxon>
        <taxon>Poales</taxon>
        <taxon>Poaceae</taxon>
        <taxon>PACMAD clade</taxon>
        <taxon>Arundinoideae</taxon>
        <taxon>Arundineae</taxon>
        <taxon>Arundo</taxon>
    </lineage>
</organism>
<name>A0A0A8ZL78_ARUDO</name>
<feature type="region of interest" description="Disordered" evidence="1">
    <location>
        <begin position="1"/>
        <end position="30"/>
    </location>
</feature>
<evidence type="ECO:0000256" key="1">
    <source>
        <dbReference type="SAM" id="MobiDB-lite"/>
    </source>
</evidence>
<sequence length="30" mass="3540">MNKQSQDKSVRPYHDKCDKMSTGYHANLEQ</sequence>